<geneLocation type="plasmid" evidence="1">
    <name>pBS72</name>
</geneLocation>
<protein>
    <submittedName>
        <fullName evidence="1">Uncharacterized protein</fullName>
    </submittedName>
</protein>
<dbReference type="EMBL" id="KX711616">
    <property type="protein sequence ID" value="APB62343.1"/>
    <property type="molecule type" value="Genomic_DNA"/>
</dbReference>
<reference evidence="1" key="3">
    <citation type="journal article" date="2004" name="Mol. Biol. (Mosk.)">
        <title>The replication system of plasmids from Bacillus subtilis environmental isolates.</title>
        <authorList>
            <person name="Lagodich A.V."/>
            <person name="Shtaniuk Iu.V."/>
            <person name="Prozorov A.A."/>
            <person name="Titok M.A."/>
        </authorList>
    </citation>
    <scope>NUCLEOTIDE SEQUENCE</scope>
    <source>
        <strain evidence="1">72</strain>
        <plasmid evidence="1">pBS72</plasmid>
    </source>
</reference>
<sequence length="63" mass="7579">MIIVNLVFRDYQIKSFLEGDYKTEKKRLGNNFEKVMYDRAIAQTEQDRWTSPPLRSFCEEISE</sequence>
<proteinExistence type="predicted"/>
<reference evidence="1" key="5">
    <citation type="submission" date="2016-08" db="EMBL/GenBank/DDBJ databases">
        <authorList>
            <person name="Satsunkevich N.E."/>
            <person name="Valentovich L.N."/>
            <person name="Kolomiets E.I."/>
            <person name="Titok M.A."/>
        </authorList>
    </citation>
    <scope>NUCLEOTIDE SEQUENCE</scope>
    <source>
        <strain evidence="1">72</strain>
        <plasmid evidence="1">pBS72</plasmid>
    </source>
</reference>
<dbReference type="RefSeq" id="WP_172688832.1">
    <property type="nucleotide sequence ID" value="NZ_KX711616.1"/>
</dbReference>
<dbReference type="AlphaFoldDB" id="A0A1J0AKS9"/>
<organism evidence="1">
    <name type="scientific">Bacillus subtilis</name>
    <dbReference type="NCBI Taxonomy" id="1423"/>
    <lineage>
        <taxon>Bacteria</taxon>
        <taxon>Bacillati</taxon>
        <taxon>Bacillota</taxon>
        <taxon>Bacilli</taxon>
        <taxon>Bacillales</taxon>
        <taxon>Bacillaceae</taxon>
        <taxon>Bacillus</taxon>
    </lineage>
</organism>
<keyword evidence="1" id="KW-0614">Plasmid</keyword>
<evidence type="ECO:0000313" key="1">
    <source>
        <dbReference type="EMBL" id="APB62343.1"/>
    </source>
</evidence>
<accession>A0A1J0AKS9</accession>
<reference evidence="1" key="1">
    <citation type="journal article" date="2002" name="Mikrobiologiia">
        <title>Soil strain of Bacillus subtilis harboring a large plasmid that mediates high-frequency conjugal mobilization.</title>
        <authorList>
            <person name="Lotareva O.V."/>
            <person name="Poluektova E.U."/>
            <person name="Titok M.A."/>
            <person name="Prozorov A.A."/>
        </authorList>
    </citation>
    <scope>NUCLEOTIDE SEQUENCE</scope>
    <source>
        <strain evidence="1">72</strain>
        <plasmid evidence="1">pBS72</plasmid>
    </source>
</reference>
<reference evidence="1" key="2">
    <citation type="journal article" date="2003" name="Plasmid">
        <title>Bacillus subtilis soil isolates: plasmid replicon analysis and construction of a new theta-replicating vector.</title>
        <authorList>
            <person name="Titok M.A."/>
            <person name="Chapuis J."/>
            <person name="Selezneva Y.V."/>
            <person name="Lagodich A.V."/>
            <person name="Prokulevich V.A."/>
            <person name="Ehrlich S.D."/>
            <person name="Janniere L."/>
        </authorList>
    </citation>
    <scope>NUCLEOTIDE SEQUENCE</scope>
    <source>
        <strain evidence="1">72</strain>
        <plasmid evidence="1">pBS72</plasmid>
    </source>
</reference>
<reference evidence="1" key="4">
    <citation type="journal article" date="2006" name="Microbiology">
        <title>The replicative polymerases PolC and DnaE are required for theta replication of the Bacillus subtilis plasmid pBS72.</title>
        <authorList>
            <person name="Titok M."/>
            <person name="Suski C."/>
            <person name="Dalmais B."/>
            <person name="Ehrlich S.D."/>
            <person name="Janniere L."/>
        </authorList>
    </citation>
    <scope>NUCLEOTIDE SEQUENCE</scope>
    <source>
        <strain evidence="1">72</strain>
        <plasmid evidence="1">pBS72</plasmid>
    </source>
</reference>
<gene>
    <name evidence="1" type="ORF">pBS72_0740</name>
</gene>
<name>A0A1J0AKS9_BACIU</name>